<keyword evidence="1" id="KW-0732">Signal</keyword>
<evidence type="ECO:0000259" key="2">
    <source>
        <dbReference type="PROSITE" id="PS50106"/>
    </source>
</evidence>
<evidence type="ECO:0000313" key="4">
    <source>
        <dbReference type="Proteomes" id="UP000321523"/>
    </source>
</evidence>
<dbReference type="Gene3D" id="3.40.50.11550">
    <property type="match status" value="1"/>
</dbReference>
<organism evidence="3 4">
    <name type="scientific">Skermanella aerolata</name>
    <dbReference type="NCBI Taxonomy" id="393310"/>
    <lineage>
        <taxon>Bacteria</taxon>
        <taxon>Pseudomonadati</taxon>
        <taxon>Pseudomonadota</taxon>
        <taxon>Alphaproteobacteria</taxon>
        <taxon>Rhodospirillales</taxon>
        <taxon>Azospirillaceae</taxon>
        <taxon>Skermanella</taxon>
    </lineage>
</organism>
<dbReference type="SUPFAM" id="SSF50156">
    <property type="entry name" value="PDZ domain-like"/>
    <property type="match status" value="1"/>
</dbReference>
<proteinExistence type="predicted"/>
<dbReference type="SUPFAM" id="SSF159501">
    <property type="entry name" value="EreA/ChaN-like"/>
    <property type="match status" value="1"/>
</dbReference>
<dbReference type="Proteomes" id="UP000321523">
    <property type="component" value="Unassembled WGS sequence"/>
</dbReference>
<evidence type="ECO:0000256" key="1">
    <source>
        <dbReference type="SAM" id="SignalP"/>
    </source>
</evidence>
<feature type="chain" id="PRO_5022191585" description="PDZ domain-containing protein" evidence="1">
    <location>
        <begin position="30"/>
        <end position="400"/>
    </location>
</feature>
<dbReference type="EMBL" id="BJYZ01000003">
    <property type="protein sequence ID" value="GEO36692.1"/>
    <property type="molecule type" value="Genomic_DNA"/>
</dbReference>
<dbReference type="PROSITE" id="PS50106">
    <property type="entry name" value="PDZ"/>
    <property type="match status" value="1"/>
</dbReference>
<dbReference type="CDD" id="cd14727">
    <property type="entry name" value="ChanN-like"/>
    <property type="match status" value="1"/>
</dbReference>
<dbReference type="Gene3D" id="2.30.42.10">
    <property type="match status" value="1"/>
</dbReference>
<dbReference type="InterPro" id="IPR036034">
    <property type="entry name" value="PDZ_sf"/>
</dbReference>
<name>A0A512DJQ1_9PROT</name>
<comment type="caution">
    <text evidence="3">The sequence shown here is derived from an EMBL/GenBank/DDBJ whole genome shotgun (WGS) entry which is preliminary data.</text>
</comment>
<dbReference type="Pfam" id="PF04187">
    <property type="entry name" value="Cofac_haem_bdg"/>
    <property type="match status" value="1"/>
</dbReference>
<accession>A0A512DJQ1</accession>
<dbReference type="AlphaFoldDB" id="A0A512DJQ1"/>
<dbReference type="Pfam" id="PF13180">
    <property type="entry name" value="PDZ_2"/>
    <property type="match status" value="1"/>
</dbReference>
<reference evidence="3 4" key="1">
    <citation type="submission" date="2019-07" db="EMBL/GenBank/DDBJ databases">
        <title>Whole genome shotgun sequence of Skermanella aerolata NBRC 106429.</title>
        <authorList>
            <person name="Hosoyama A."/>
            <person name="Uohara A."/>
            <person name="Ohji S."/>
            <person name="Ichikawa N."/>
        </authorList>
    </citation>
    <scope>NUCLEOTIDE SEQUENCE [LARGE SCALE GENOMIC DNA]</scope>
    <source>
        <strain evidence="3 4">NBRC 106429</strain>
    </source>
</reference>
<sequence length="400" mass="42728">MVPVRGSIAVAATAATLLAGFAPMTWAQAAEPPPASSATCVPQAGWVEPSKGTVPGPQLLQRAAGSAVVMLGERHDSAEQHRWQLQTLAGLHAYRPDLVIGMEMFPRRVQPALDRWIAGETTERQFLEETDWRTVWGYDSQLYMPILHFARMNRIPVTALNVERALTSRVGKEGWTQVPADQREGIGDPAAASEAYTDFLADIYAAHGRPGGATAEVKEDPAFQRFRDVQVLWDRAFAEGLAAAHRKAGSLAVGIIGGGHLENRHGVPHQLNALGLQDNVVLLPWAANRPCADLTPALADAVFGVSADPETEEPSWRPRLGVSLAPQEGGIRIESVANDSVASAAGLQTGDIILAAAGTPTSEVGKLVEIVSRQAPGTWLPLSVRREGATREVVAKFPGL</sequence>
<gene>
    <name evidence="3" type="ORF">SAE02_08400</name>
</gene>
<feature type="domain" description="PDZ" evidence="2">
    <location>
        <begin position="304"/>
        <end position="364"/>
    </location>
</feature>
<feature type="signal peptide" evidence="1">
    <location>
        <begin position="1"/>
        <end position="29"/>
    </location>
</feature>
<dbReference type="InterPro" id="IPR001478">
    <property type="entry name" value="PDZ"/>
</dbReference>
<keyword evidence="4" id="KW-1185">Reference proteome</keyword>
<dbReference type="OrthoDB" id="9795827at2"/>
<evidence type="ECO:0000313" key="3">
    <source>
        <dbReference type="EMBL" id="GEO36692.1"/>
    </source>
</evidence>
<protein>
    <recommendedName>
        <fullName evidence="2">PDZ domain-containing protein</fullName>
    </recommendedName>
</protein>
<dbReference type="SMART" id="SM00228">
    <property type="entry name" value="PDZ"/>
    <property type="match status" value="1"/>
</dbReference>
<dbReference type="InterPro" id="IPR007314">
    <property type="entry name" value="Cofac_haem-bd_dom"/>
</dbReference>